<feature type="compositionally biased region" description="Low complexity" evidence="1">
    <location>
        <begin position="33"/>
        <end position="47"/>
    </location>
</feature>
<dbReference type="Proteomes" id="UP000596427">
    <property type="component" value="Chromosome"/>
</dbReference>
<keyword evidence="3" id="KW-1185">Reference proteome</keyword>
<sequence length="285" mass="31196">MSRPKLPDLAGLTQAQKDELIVSLWETLVAMDAAEGPGPGADEAPPASVGTSPETLSARIRDTAPSRRARASAPSAARLGKVSDVLEWRPLHWLVLLVGLGFLADFGVGWYQRRALAQQDQAALALRSAAMEGLYVELVRVSYEPDGKSYRATLNMQNRDPAHPLYVMLSPARAFVQVGLSWREVPSQAPQNTGWGVVKLQGGQAYSLLFQADVDDWSQLIPGYMHVLIQSDMLISRSSAPRDDIVERNNRFYVYLKPQGADDAAIKARSNFPGVPPVFIPMPPH</sequence>
<evidence type="ECO:0000256" key="1">
    <source>
        <dbReference type="SAM" id="MobiDB-lite"/>
    </source>
</evidence>
<dbReference type="EMBL" id="CP063362">
    <property type="protein sequence ID" value="QRG04683.1"/>
    <property type="molecule type" value="Genomic_DNA"/>
</dbReference>
<protein>
    <submittedName>
        <fullName evidence="2">Uncharacterized protein</fullName>
    </submittedName>
</protein>
<dbReference type="KEGG" id="xdi:EZH22_16060"/>
<dbReference type="RefSeq" id="WP_203191560.1">
    <property type="nucleotide sequence ID" value="NZ_CP063362.1"/>
</dbReference>
<reference evidence="2 3" key="1">
    <citation type="submission" date="2020-10" db="EMBL/GenBank/DDBJ databases">
        <title>Degradation of 1,4-Dioxane by Xanthobacter sp. YN2, via a Novel Group-2 Soluble Di-Iron Monooxygenase.</title>
        <authorList>
            <person name="Ma F."/>
            <person name="Wang Y."/>
            <person name="Yang J."/>
            <person name="Guo H."/>
            <person name="Su D."/>
            <person name="Yu L."/>
        </authorList>
    </citation>
    <scope>NUCLEOTIDE SEQUENCE [LARGE SCALE GENOMIC DNA]</scope>
    <source>
        <strain evidence="2 3">YN2</strain>
    </source>
</reference>
<evidence type="ECO:0000313" key="3">
    <source>
        <dbReference type="Proteomes" id="UP000596427"/>
    </source>
</evidence>
<feature type="region of interest" description="Disordered" evidence="1">
    <location>
        <begin position="33"/>
        <end position="73"/>
    </location>
</feature>
<name>A0A974PJU1_9HYPH</name>
<organism evidence="2 3">
    <name type="scientific">Xanthobacter dioxanivorans</name>
    <dbReference type="NCBI Taxonomy" id="2528964"/>
    <lineage>
        <taxon>Bacteria</taxon>
        <taxon>Pseudomonadati</taxon>
        <taxon>Pseudomonadota</taxon>
        <taxon>Alphaproteobacteria</taxon>
        <taxon>Hyphomicrobiales</taxon>
        <taxon>Xanthobacteraceae</taxon>
        <taxon>Xanthobacter</taxon>
    </lineage>
</organism>
<accession>A0A974PJU1</accession>
<proteinExistence type="predicted"/>
<gene>
    <name evidence="2" type="ORF">EZH22_16060</name>
</gene>
<evidence type="ECO:0000313" key="2">
    <source>
        <dbReference type="EMBL" id="QRG04683.1"/>
    </source>
</evidence>
<dbReference type="AlphaFoldDB" id="A0A974PJU1"/>